<protein>
    <submittedName>
        <fullName evidence="1">Uncharacterized protein</fullName>
    </submittedName>
</protein>
<accession>A0A6G3TCK2</accession>
<evidence type="ECO:0000313" key="1">
    <source>
        <dbReference type="EMBL" id="NEC34447.1"/>
    </source>
</evidence>
<gene>
    <name evidence="1" type="ORF">G3I66_14850</name>
</gene>
<name>A0A6G3TCK2_9ACTN</name>
<dbReference type="Pfam" id="PF25788">
    <property type="entry name" value="Ig_Rha78A_N"/>
    <property type="match status" value="1"/>
</dbReference>
<organism evidence="1 2">
    <name type="scientific">Streptomyces rubrogriseus</name>
    <dbReference type="NCBI Taxonomy" id="194673"/>
    <lineage>
        <taxon>Bacteria</taxon>
        <taxon>Bacillati</taxon>
        <taxon>Actinomycetota</taxon>
        <taxon>Actinomycetes</taxon>
        <taxon>Kitasatosporales</taxon>
        <taxon>Streptomycetaceae</taxon>
        <taxon>Streptomyces</taxon>
        <taxon>Streptomyces violaceoruber group</taxon>
    </lineage>
</organism>
<proteinExistence type="predicted"/>
<dbReference type="EMBL" id="JAAGMQ010000418">
    <property type="protein sequence ID" value="NEC34447.1"/>
    <property type="molecule type" value="Genomic_DNA"/>
</dbReference>
<dbReference type="RefSeq" id="WP_164274488.1">
    <property type="nucleotide sequence ID" value="NZ_JAAGMQ010000418.1"/>
</dbReference>
<sequence length="70" mass="7549">MLPPQPSPVGFEHLSDGLGIGVASPRLTWTLLAGTGRQVSYELELERRGGIRRTGRVGDLQQEQVPGRPG</sequence>
<evidence type="ECO:0000313" key="2">
    <source>
        <dbReference type="Proteomes" id="UP000475666"/>
    </source>
</evidence>
<comment type="caution">
    <text evidence="1">The sequence shown here is derived from an EMBL/GenBank/DDBJ whole genome shotgun (WGS) entry which is preliminary data.</text>
</comment>
<dbReference type="AlphaFoldDB" id="A0A6G3TCK2"/>
<dbReference type="Proteomes" id="UP000475666">
    <property type="component" value="Unassembled WGS sequence"/>
</dbReference>
<reference evidence="1 2" key="1">
    <citation type="submission" date="2020-01" db="EMBL/GenBank/DDBJ databases">
        <title>Insect and environment-associated Actinomycetes.</title>
        <authorList>
            <person name="Currrie C."/>
            <person name="Chevrette M."/>
            <person name="Carlson C."/>
            <person name="Stubbendieck R."/>
            <person name="Wendt-Pienkowski E."/>
        </authorList>
    </citation>
    <scope>NUCLEOTIDE SEQUENCE [LARGE SCALE GENOMIC DNA]</scope>
    <source>
        <strain evidence="1 2">SID7739</strain>
    </source>
</reference>